<comment type="caution">
    <text evidence="1">The sequence shown here is derived from an EMBL/GenBank/DDBJ whole genome shotgun (WGS) entry which is preliminary data.</text>
</comment>
<evidence type="ECO:0000313" key="1">
    <source>
        <dbReference type="EMBL" id="EEI24945.1"/>
    </source>
</evidence>
<keyword evidence="2" id="KW-1185">Reference proteome</keyword>
<dbReference type="Proteomes" id="UP000003752">
    <property type="component" value="Unassembled WGS sequence"/>
</dbReference>
<sequence length="46" mass="5212">MSGFTSLFKNGCFRIFVLQFSIHIADQLYTIDFTPNLSGKTKTPLL</sequence>
<organism evidence="1 2">
    <name type="scientific">Lentilactobacillus hilgardii (strain ATCC 8290 / DSM 20176 / CCUG 30140 / JCM 1155 / KCTC 3500 / NBRC 15886 / NCIMB 8040 / NRRL B-1843 / 9)</name>
    <dbReference type="NCBI Taxonomy" id="1423757"/>
    <lineage>
        <taxon>Bacteria</taxon>
        <taxon>Bacillati</taxon>
        <taxon>Bacillota</taxon>
        <taxon>Bacilli</taxon>
        <taxon>Lactobacillales</taxon>
        <taxon>Lactobacillaceae</taxon>
        <taxon>Lentilactobacillus</taxon>
    </lineage>
</organism>
<name>C0XI07_LENH9</name>
<reference evidence="1 2" key="1">
    <citation type="submission" date="2009-01" db="EMBL/GenBank/DDBJ databases">
        <authorList>
            <person name="Qin X."/>
            <person name="Bachman B."/>
            <person name="Battles P."/>
            <person name="Bell A."/>
            <person name="Bess C."/>
            <person name="Bickham C."/>
            <person name="Chaboub L."/>
            <person name="Chen D."/>
            <person name="Coyle M."/>
            <person name="Deiros D.R."/>
            <person name="Dinh H."/>
            <person name="Forbes L."/>
            <person name="Fowler G."/>
            <person name="Francisco L."/>
            <person name="Fu Q."/>
            <person name="Gubbala S."/>
            <person name="Hale W."/>
            <person name="Han Y."/>
            <person name="Hemphill L."/>
            <person name="Highlander S.K."/>
            <person name="Hirani K."/>
            <person name="Hogues M."/>
            <person name="Jackson L."/>
            <person name="Jakkamsetti A."/>
            <person name="Javaid M."/>
            <person name="Jiang H."/>
            <person name="Korchina V."/>
            <person name="Kovar C."/>
            <person name="Lara F."/>
            <person name="Lee S."/>
            <person name="Mata R."/>
            <person name="Mathew T."/>
            <person name="Moen C."/>
            <person name="Morales K."/>
            <person name="Munidasa M."/>
            <person name="Nazareth L."/>
            <person name="Ngo R."/>
            <person name="Nguyen L."/>
            <person name="Okwuonu G."/>
            <person name="Ongeri F."/>
            <person name="Patil S."/>
            <person name="Petrosino J."/>
            <person name="Pham C."/>
            <person name="Pham P."/>
            <person name="Pu L.-L."/>
            <person name="Puazo M."/>
            <person name="Raj R."/>
            <person name="Reid J."/>
            <person name="Rouhana J."/>
            <person name="Saada N."/>
            <person name="Shang Y."/>
            <person name="Simmons D."/>
            <person name="Thornton R."/>
            <person name="Warren J."/>
            <person name="Weissenberger G."/>
            <person name="Zhang J."/>
            <person name="Zhang L."/>
            <person name="Zhou C."/>
            <person name="Zhu D."/>
            <person name="Muzny D."/>
            <person name="Worley K."/>
            <person name="Gibbs R."/>
        </authorList>
    </citation>
    <scope>NUCLEOTIDE SEQUENCE [LARGE SCALE GENOMIC DNA]</scope>
    <source>
        <strain evidence="2">ATCC 8290 / DSM 20176 / CCUG 30140 / JCM 1155 / KCTC 3500 / NBRC 15886 / NCIMB 8040 / NRRL B-1843 / 9</strain>
    </source>
</reference>
<protein>
    <submittedName>
        <fullName evidence="1">Uncharacterized protein</fullName>
    </submittedName>
</protein>
<gene>
    <name evidence="1" type="ORF">HMPREF0519_0868</name>
</gene>
<evidence type="ECO:0000313" key="2">
    <source>
        <dbReference type="Proteomes" id="UP000003752"/>
    </source>
</evidence>
<dbReference type="AlphaFoldDB" id="C0XI07"/>
<dbReference type="EMBL" id="ACGP01000107">
    <property type="protein sequence ID" value="EEI24945.1"/>
    <property type="molecule type" value="Genomic_DNA"/>
</dbReference>
<dbReference type="HOGENOM" id="CLU_3185102_0_0_9"/>
<proteinExistence type="predicted"/>
<accession>C0XI07</accession>